<gene>
    <name evidence="1" type="ORF">EEDITHA_LOCUS22902</name>
</gene>
<name>A0AAU9VCJ5_EUPED</name>
<comment type="caution">
    <text evidence="1">The sequence shown here is derived from an EMBL/GenBank/DDBJ whole genome shotgun (WGS) entry which is preliminary data.</text>
</comment>
<accession>A0AAU9VCJ5</accession>
<protein>
    <submittedName>
        <fullName evidence="1">Uncharacterized protein</fullName>
    </submittedName>
</protein>
<evidence type="ECO:0000313" key="2">
    <source>
        <dbReference type="Proteomes" id="UP001153954"/>
    </source>
</evidence>
<keyword evidence="2" id="KW-1185">Reference proteome</keyword>
<proteinExistence type="predicted"/>
<dbReference type="AlphaFoldDB" id="A0AAU9VCJ5"/>
<dbReference type="EMBL" id="CAKOGL010000051">
    <property type="protein sequence ID" value="CAH2109018.1"/>
    <property type="molecule type" value="Genomic_DNA"/>
</dbReference>
<reference evidence="1" key="1">
    <citation type="submission" date="2022-03" db="EMBL/GenBank/DDBJ databases">
        <authorList>
            <person name="Tunstrom K."/>
        </authorList>
    </citation>
    <scope>NUCLEOTIDE SEQUENCE</scope>
</reference>
<sequence>MEEIISTQYQLMQSIENVYTNFKKDGDERKTYSNIQRRISTLEAYWNEFNSNHMQLIDYQNVDHEYFKHNYYQKTNDYYQ</sequence>
<dbReference type="Proteomes" id="UP001153954">
    <property type="component" value="Unassembled WGS sequence"/>
</dbReference>
<evidence type="ECO:0000313" key="1">
    <source>
        <dbReference type="EMBL" id="CAH2109018.1"/>
    </source>
</evidence>
<organism evidence="1 2">
    <name type="scientific">Euphydryas editha</name>
    <name type="common">Edith's checkerspot</name>
    <dbReference type="NCBI Taxonomy" id="104508"/>
    <lineage>
        <taxon>Eukaryota</taxon>
        <taxon>Metazoa</taxon>
        <taxon>Ecdysozoa</taxon>
        <taxon>Arthropoda</taxon>
        <taxon>Hexapoda</taxon>
        <taxon>Insecta</taxon>
        <taxon>Pterygota</taxon>
        <taxon>Neoptera</taxon>
        <taxon>Endopterygota</taxon>
        <taxon>Lepidoptera</taxon>
        <taxon>Glossata</taxon>
        <taxon>Ditrysia</taxon>
        <taxon>Papilionoidea</taxon>
        <taxon>Nymphalidae</taxon>
        <taxon>Nymphalinae</taxon>
        <taxon>Euphydryas</taxon>
    </lineage>
</organism>